<dbReference type="EMBL" id="CAXHTA020000005">
    <property type="protein sequence ID" value="CAL5221221.1"/>
    <property type="molecule type" value="Genomic_DNA"/>
</dbReference>
<organism evidence="5 6">
    <name type="scientific">Coccomyxa viridis</name>
    <dbReference type="NCBI Taxonomy" id="1274662"/>
    <lineage>
        <taxon>Eukaryota</taxon>
        <taxon>Viridiplantae</taxon>
        <taxon>Chlorophyta</taxon>
        <taxon>core chlorophytes</taxon>
        <taxon>Trebouxiophyceae</taxon>
        <taxon>Trebouxiophyceae incertae sedis</taxon>
        <taxon>Coccomyxaceae</taxon>
        <taxon>Coccomyxa</taxon>
    </lineage>
</organism>
<evidence type="ECO:0000256" key="1">
    <source>
        <dbReference type="ARBA" id="ARBA00023187"/>
    </source>
</evidence>
<evidence type="ECO:0000256" key="3">
    <source>
        <dbReference type="SAM" id="MobiDB-lite"/>
    </source>
</evidence>
<keyword evidence="1" id="KW-0508">mRNA splicing</keyword>
<dbReference type="Pfam" id="PF00076">
    <property type="entry name" value="RRM_1"/>
    <property type="match status" value="1"/>
</dbReference>
<comment type="caution">
    <text evidence="5">The sequence shown here is derived from an EMBL/GenBank/DDBJ whole genome shotgun (WGS) entry which is preliminary data.</text>
</comment>
<proteinExistence type="predicted"/>
<keyword evidence="2" id="KW-0694">RNA-binding</keyword>
<dbReference type="PROSITE" id="PS50102">
    <property type="entry name" value="RRM"/>
    <property type="match status" value="1"/>
</dbReference>
<keyword evidence="1" id="KW-0507">mRNA processing</keyword>
<feature type="region of interest" description="Disordered" evidence="3">
    <location>
        <begin position="72"/>
        <end position="168"/>
    </location>
</feature>
<dbReference type="InterPro" id="IPR000504">
    <property type="entry name" value="RRM_dom"/>
</dbReference>
<reference evidence="5 6" key="1">
    <citation type="submission" date="2024-06" db="EMBL/GenBank/DDBJ databases">
        <authorList>
            <person name="Kraege A."/>
            <person name="Thomma B."/>
        </authorList>
    </citation>
    <scope>NUCLEOTIDE SEQUENCE [LARGE SCALE GENOMIC DNA]</scope>
</reference>
<dbReference type="Gene3D" id="3.30.70.330">
    <property type="match status" value="1"/>
</dbReference>
<dbReference type="CDD" id="cd12373">
    <property type="entry name" value="RRM_SRSF3_like"/>
    <property type="match status" value="1"/>
</dbReference>
<dbReference type="Proteomes" id="UP001497392">
    <property type="component" value="Unassembled WGS sequence"/>
</dbReference>
<keyword evidence="6" id="KW-1185">Reference proteome</keyword>
<dbReference type="PANTHER" id="PTHR23147">
    <property type="entry name" value="SERINE/ARGININE RICH SPLICING FACTOR"/>
    <property type="match status" value="1"/>
</dbReference>
<feature type="compositionally biased region" description="Basic and acidic residues" evidence="3">
    <location>
        <begin position="120"/>
        <end position="134"/>
    </location>
</feature>
<sequence length="168" mass="19842">MASRIYVGNLPTSITERDLEEEFIRFGTLKSVWVARKPPGFAFVEFEDLRDAEDAVHRLDGFKGWRVEISRNRGPRWNDAPRGRPRSPPPYRRRSPTPDRYRRRSPSYDRAGRDYRRRSPSYDKGARDDRRRSPSYEPPPRRRSPSYEPRVRSRSPVRGRGLSRSPVD</sequence>
<name>A0ABP1FMN6_9CHLO</name>
<feature type="compositionally biased region" description="Basic and acidic residues" evidence="3">
    <location>
        <begin position="96"/>
        <end position="114"/>
    </location>
</feature>
<gene>
    <name evidence="5" type="primary">g3372</name>
    <name evidence="5" type="ORF">VP750_LOCUS2880</name>
</gene>
<accession>A0ABP1FMN6</accession>
<feature type="domain" description="RRM" evidence="4">
    <location>
        <begin position="3"/>
        <end position="74"/>
    </location>
</feature>
<dbReference type="InterPro" id="IPR035979">
    <property type="entry name" value="RBD_domain_sf"/>
</dbReference>
<evidence type="ECO:0000313" key="5">
    <source>
        <dbReference type="EMBL" id="CAL5221221.1"/>
    </source>
</evidence>
<feature type="compositionally biased region" description="Low complexity" evidence="3">
    <location>
        <begin position="158"/>
        <end position="168"/>
    </location>
</feature>
<evidence type="ECO:0000256" key="2">
    <source>
        <dbReference type="PROSITE-ProRule" id="PRU00176"/>
    </source>
</evidence>
<dbReference type="InterPro" id="IPR050907">
    <property type="entry name" value="SRSF"/>
</dbReference>
<evidence type="ECO:0000259" key="4">
    <source>
        <dbReference type="PROSITE" id="PS50102"/>
    </source>
</evidence>
<dbReference type="SMART" id="SM00360">
    <property type="entry name" value="RRM"/>
    <property type="match status" value="1"/>
</dbReference>
<protein>
    <submittedName>
        <fullName evidence="5">G3372 protein</fullName>
    </submittedName>
</protein>
<evidence type="ECO:0000313" key="6">
    <source>
        <dbReference type="Proteomes" id="UP001497392"/>
    </source>
</evidence>
<dbReference type="InterPro" id="IPR012677">
    <property type="entry name" value="Nucleotide-bd_a/b_plait_sf"/>
</dbReference>
<dbReference type="SUPFAM" id="SSF54928">
    <property type="entry name" value="RNA-binding domain, RBD"/>
    <property type="match status" value="1"/>
</dbReference>